<proteinExistence type="predicted"/>
<feature type="transmembrane region" description="Helical" evidence="1">
    <location>
        <begin position="32"/>
        <end position="55"/>
    </location>
</feature>
<organism evidence="2 3">
    <name type="scientific">Galerina marginata (strain CBS 339.88)</name>
    <dbReference type="NCBI Taxonomy" id="685588"/>
    <lineage>
        <taxon>Eukaryota</taxon>
        <taxon>Fungi</taxon>
        <taxon>Dikarya</taxon>
        <taxon>Basidiomycota</taxon>
        <taxon>Agaricomycotina</taxon>
        <taxon>Agaricomycetes</taxon>
        <taxon>Agaricomycetidae</taxon>
        <taxon>Agaricales</taxon>
        <taxon>Agaricineae</taxon>
        <taxon>Strophariaceae</taxon>
        <taxon>Galerina</taxon>
    </lineage>
</organism>
<dbReference type="Proteomes" id="UP000027222">
    <property type="component" value="Unassembled WGS sequence"/>
</dbReference>
<protein>
    <submittedName>
        <fullName evidence="2">Uncharacterized protein</fullName>
    </submittedName>
</protein>
<dbReference type="AlphaFoldDB" id="A0A067SUE2"/>
<evidence type="ECO:0000256" key="1">
    <source>
        <dbReference type="SAM" id="Phobius"/>
    </source>
</evidence>
<evidence type="ECO:0000313" key="3">
    <source>
        <dbReference type="Proteomes" id="UP000027222"/>
    </source>
</evidence>
<sequence length="191" mass="21578">MLNSSTGSGVGDDGGLIDERIVVAMQDMNRPIVVVLVLIIVALALYFFYLSPYCVKPDSIRVQPRPLDLEDAVFTRPYSPSHRVAFIRSPYEAFEKYTDKLENKSEIEPLNQHDTLPALPKFCASRYPVGSTCDTFLTFELSIVFVSNKLAESTNPEFEIIAFPLGLLSPNQLGEFYMERKFLSLRNFPNL</sequence>
<keyword evidence="3" id="KW-1185">Reference proteome</keyword>
<keyword evidence="1" id="KW-0472">Membrane</keyword>
<dbReference type="HOGENOM" id="CLU_1421497_0_0_1"/>
<dbReference type="EMBL" id="KL142397">
    <property type="protein sequence ID" value="KDR70388.1"/>
    <property type="molecule type" value="Genomic_DNA"/>
</dbReference>
<keyword evidence="1" id="KW-0812">Transmembrane</keyword>
<keyword evidence="1" id="KW-1133">Transmembrane helix</keyword>
<evidence type="ECO:0000313" key="2">
    <source>
        <dbReference type="EMBL" id="KDR70388.1"/>
    </source>
</evidence>
<accession>A0A067SUE2</accession>
<gene>
    <name evidence="2" type="ORF">GALMADRAFT_884171</name>
</gene>
<name>A0A067SUE2_GALM3</name>
<reference evidence="3" key="1">
    <citation type="journal article" date="2014" name="Proc. Natl. Acad. Sci. U.S.A.">
        <title>Extensive sampling of basidiomycete genomes demonstrates inadequacy of the white-rot/brown-rot paradigm for wood decay fungi.</title>
        <authorList>
            <person name="Riley R."/>
            <person name="Salamov A.A."/>
            <person name="Brown D.W."/>
            <person name="Nagy L.G."/>
            <person name="Floudas D."/>
            <person name="Held B.W."/>
            <person name="Levasseur A."/>
            <person name="Lombard V."/>
            <person name="Morin E."/>
            <person name="Otillar R."/>
            <person name="Lindquist E.A."/>
            <person name="Sun H."/>
            <person name="LaButti K.M."/>
            <person name="Schmutz J."/>
            <person name="Jabbour D."/>
            <person name="Luo H."/>
            <person name="Baker S.E."/>
            <person name="Pisabarro A.G."/>
            <person name="Walton J.D."/>
            <person name="Blanchette R.A."/>
            <person name="Henrissat B."/>
            <person name="Martin F."/>
            <person name="Cullen D."/>
            <person name="Hibbett D.S."/>
            <person name="Grigoriev I.V."/>
        </authorList>
    </citation>
    <scope>NUCLEOTIDE SEQUENCE [LARGE SCALE GENOMIC DNA]</scope>
    <source>
        <strain evidence="3">CBS 339.88</strain>
    </source>
</reference>